<evidence type="ECO:0000313" key="5">
    <source>
        <dbReference type="Proteomes" id="UP000055060"/>
    </source>
</evidence>
<dbReference type="InterPro" id="IPR013320">
    <property type="entry name" value="ConA-like_dom_sf"/>
</dbReference>
<feature type="chain" id="PRO_5006632903" evidence="2">
    <location>
        <begin position="29"/>
        <end position="816"/>
    </location>
</feature>
<keyword evidence="4" id="KW-0482">Metalloprotease</keyword>
<dbReference type="SUPFAM" id="SSF49899">
    <property type="entry name" value="Concanavalin A-like lectins/glucanases"/>
    <property type="match status" value="1"/>
</dbReference>
<dbReference type="Pfam" id="PF17963">
    <property type="entry name" value="Big_9"/>
    <property type="match status" value="1"/>
</dbReference>
<dbReference type="GO" id="GO:0006508">
    <property type="term" value="P:proteolysis"/>
    <property type="evidence" value="ECO:0007669"/>
    <property type="project" value="UniProtKB-KW"/>
</dbReference>
<keyword evidence="4" id="KW-0378">Hydrolase</keyword>
<dbReference type="EMBL" id="DF967972">
    <property type="protein sequence ID" value="GAP13408.1"/>
    <property type="molecule type" value="Genomic_DNA"/>
</dbReference>
<dbReference type="OrthoDB" id="9813836at2"/>
<dbReference type="RefSeq" id="WP_075072746.1">
    <property type="nucleotide sequence ID" value="NZ_DF967972.1"/>
</dbReference>
<dbReference type="Proteomes" id="UP000055060">
    <property type="component" value="Unassembled WGS sequence"/>
</dbReference>
<feature type="compositionally biased region" description="Polar residues" evidence="1">
    <location>
        <begin position="794"/>
        <end position="803"/>
    </location>
</feature>
<evidence type="ECO:0000256" key="1">
    <source>
        <dbReference type="SAM" id="MobiDB-lite"/>
    </source>
</evidence>
<evidence type="ECO:0000256" key="2">
    <source>
        <dbReference type="SAM" id="SignalP"/>
    </source>
</evidence>
<gene>
    <name evidence="4" type="ORF">LARV_01162</name>
</gene>
<accession>A0A0S7BEN3</accession>
<dbReference type="STRING" id="360412.LARV_01162"/>
<proteinExistence type="predicted"/>
<dbReference type="PANTHER" id="PTHR41775:SF1">
    <property type="entry name" value="PEPTIDASE M6-LIKE DOMAIN-CONTAINING PROTEIN"/>
    <property type="match status" value="1"/>
</dbReference>
<feature type="region of interest" description="Disordered" evidence="1">
    <location>
        <begin position="794"/>
        <end position="816"/>
    </location>
</feature>
<dbReference type="Gene3D" id="2.60.40.3440">
    <property type="match status" value="1"/>
</dbReference>
<protein>
    <submittedName>
        <fullName evidence="4">Protein containg M6 family metalloprotease domain</fullName>
    </submittedName>
</protein>
<reference evidence="4" key="1">
    <citation type="submission" date="2015-07" db="EMBL/GenBank/DDBJ databases">
        <title>Draft Genome Sequences of Anaerolinea thermolimosa IMO-1, Bellilinea caldifistulae GOMI-1, Leptolinea tardivitalis YMTK-2, Levilinea saccharolytica KIBI-1,Longilinea arvoryzae KOME-1, Previously Described as Members of the Anaerolineaceae (Chloroflexi).</title>
        <authorList>
            <person name="Sekiguchi Y."/>
            <person name="Ohashi A."/>
            <person name="Matsuura N."/>
            <person name="Tourlousse M.D."/>
        </authorList>
    </citation>
    <scope>NUCLEOTIDE SEQUENCE [LARGE SCALE GENOMIC DNA]</scope>
    <source>
        <strain evidence="4">KOME-1</strain>
    </source>
</reference>
<dbReference type="Pfam" id="PF05547">
    <property type="entry name" value="Peptidase_M6"/>
    <property type="match status" value="1"/>
</dbReference>
<dbReference type="NCBIfam" id="TIGR03296">
    <property type="entry name" value="M6dom_TIGR03296"/>
    <property type="match status" value="1"/>
</dbReference>
<dbReference type="GO" id="GO:0008237">
    <property type="term" value="F:metallopeptidase activity"/>
    <property type="evidence" value="ECO:0007669"/>
    <property type="project" value="UniProtKB-KW"/>
</dbReference>
<evidence type="ECO:0000259" key="3">
    <source>
        <dbReference type="Pfam" id="PF05547"/>
    </source>
</evidence>
<dbReference type="PROSITE" id="PS00018">
    <property type="entry name" value="EF_HAND_1"/>
    <property type="match status" value="1"/>
</dbReference>
<sequence>MKTWRLIRLGAILVTVLIAAAWTTKVSAAPAAPIDIVLTQPDGTTFTSRQWGDEWQNGVETVEGYTVLQSGDGWWVYAAAAPDGALAPALQADQAPRVVGSDSPEGLPLHLRPVEKTVPEGVSGTLSTNSGSQPVLVLLASFSDRAGTYTPASFANLIFGANSSVRDFYQDASFNQLNFTPAAENNGTANDGVIGWLNLGYAHPNTGDLTSTANQLIVKNALIAADQYIDYSLYDTNHDNYISNNELHIIVVVAGYEASYDYSTPAVWAHRWSLNDVTPPTRDGKVLGSYPYGGYAQFGEFHGDHQATIGVMAHELGHDLTWPDLYDIDNSSEGVGNWSIMGSGSWNYFSGYDGNSPAMPDAWLKWYQGWITPTDVHATQAGVSIAQAETNPRAYRLLSNPNGVDWNFEVTSGSGEYFLVENRQLTGYDAGLPGCGLLVWHIDESVTSDNYANANENRPLVKLMEADGLNQLKNHTNRGDAGDPFPGTSNKVTFNYSSTPNSRLYSGADSLTAVTGIGSCSMNMTATLTDNTNPVVGDQYVYLPLVLKAQVNTLPVANAQSVATAKNMARLITLTATDANGDPLAWIIVSNPAHGSLSGTAPNLTYTPALNYTGSDSFTFKVNDSKGDSNVAAVSISVLTSPIRNGTFEAGRDGNWTESSISGAYYLITQTFPQTVNPHSGSWAVWLGGALNEDTSITQANISLSGVRYLHYWYWIASADICGYDDAKIYVNGSQLSSYNLCQTNNTSGWVQGMLDLNSYVGQTISLKFEVTTDSSDNSNFFLDDVSITSSASLSEPLTSPRQPSGAAALSKADVY</sequence>
<keyword evidence="5" id="KW-1185">Reference proteome</keyword>
<organism evidence="4">
    <name type="scientific">Longilinea arvoryzae</name>
    <dbReference type="NCBI Taxonomy" id="360412"/>
    <lineage>
        <taxon>Bacteria</taxon>
        <taxon>Bacillati</taxon>
        <taxon>Chloroflexota</taxon>
        <taxon>Anaerolineae</taxon>
        <taxon>Anaerolineales</taxon>
        <taxon>Anaerolineaceae</taxon>
        <taxon>Longilinea</taxon>
    </lineage>
</organism>
<feature type="domain" description="Peptidase M6-like" evidence="3">
    <location>
        <begin position="213"/>
        <end position="349"/>
    </location>
</feature>
<name>A0A0S7BEN3_9CHLR</name>
<dbReference type="Gene3D" id="2.60.120.260">
    <property type="entry name" value="Galactose-binding domain-like"/>
    <property type="match status" value="1"/>
</dbReference>
<dbReference type="AlphaFoldDB" id="A0A0S7BEN3"/>
<dbReference type="InterPro" id="IPR018247">
    <property type="entry name" value="EF_Hand_1_Ca_BS"/>
</dbReference>
<dbReference type="SUPFAM" id="SSF55486">
    <property type="entry name" value="Metalloproteases ('zincins'), catalytic domain"/>
    <property type="match status" value="1"/>
</dbReference>
<feature type="signal peptide" evidence="2">
    <location>
        <begin position="1"/>
        <end position="28"/>
    </location>
</feature>
<dbReference type="PANTHER" id="PTHR41775">
    <property type="entry name" value="SECRETED PROTEIN-RELATED"/>
    <property type="match status" value="1"/>
</dbReference>
<keyword evidence="4" id="KW-0645">Protease</keyword>
<evidence type="ECO:0000313" key="4">
    <source>
        <dbReference type="EMBL" id="GAP13408.1"/>
    </source>
</evidence>
<keyword evidence="2" id="KW-0732">Signal</keyword>
<dbReference type="InterPro" id="IPR008757">
    <property type="entry name" value="Peptidase_M6-like_domain"/>
</dbReference>